<comment type="similarity">
    <text evidence="2 12">Belongs to the ATPase protein 8 family.</text>
</comment>
<dbReference type="CTD" id="4509"/>
<gene>
    <name evidence="14" type="primary">ATP8</name>
</gene>
<dbReference type="GO" id="GO:0031966">
    <property type="term" value="C:mitochondrial membrane"/>
    <property type="evidence" value="ECO:0007669"/>
    <property type="project" value="UniProtKB-SubCell"/>
</dbReference>
<dbReference type="GeneID" id="70603744"/>
<evidence type="ECO:0000256" key="7">
    <source>
        <dbReference type="ARBA" id="ARBA00022781"/>
    </source>
</evidence>
<name>A0A7I6H8F6_9HEMI</name>
<keyword evidence="4 12" id="KW-0813">Transport</keyword>
<dbReference type="RefSeq" id="YP_010258366.1">
    <property type="nucleotide sequence ID" value="NC_060487.1"/>
</dbReference>
<protein>
    <recommendedName>
        <fullName evidence="12">ATP synthase complex subunit 8</fullName>
    </recommendedName>
</protein>
<organism evidence="14">
    <name type="scientific">Physoderes impexa</name>
    <dbReference type="NCBI Taxonomy" id="1239050"/>
    <lineage>
        <taxon>Eukaryota</taxon>
        <taxon>Metazoa</taxon>
        <taxon>Ecdysozoa</taxon>
        <taxon>Arthropoda</taxon>
        <taxon>Hexapoda</taxon>
        <taxon>Insecta</taxon>
        <taxon>Pterygota</taxon>
        <taxon>Neoptera</taxon>
        <taxon>Paraneoptera</taxon>
        <taxon>Hemiptera</taxon>
        <taxon>Heteroptera</taxon>
        <taxon>Panheteroptera</taxon>
        <taxon>Cimicomorpha</taxon>
        <taxon>Reduviidae</taxon>
        <taxon>Epiroderinae</taxon>
        <taxon>Physoderes</taxon>
    </lineage>
</organism>
<sequence length="52" mass="6443">MPQMAPIWWMTLYSLIMISLIMMITILYYQKMPLLMNMNYLNNKIKSPNWKW</sequence>
<keyword evidence="5 12" id="KW-0138">CF(0)</keyword>
<evidence type="ECO:0000256" key="13">
    <source>
        <dbReference type="SAM" id="Phobius"/>
    </source>
</evidence>
<evidence type="ECO:0000256" key="3">
    <source>
        <dbReference type="ARBA" id="ARBA00011291"/>
    </source>
</evidence>
<evidence type="ECO:0000256" key="11">
    <source>
        <dbReference type="ARBA" id="ARBA00023136"/>
    </source>
</evidence>
<evidence type="ECO:0000256" key="8">
    <source>
        <dbReference type="ARBA" id="ARBA00022989"/>
    </source>
</evidence>
<comment type="subcellular location">
    <subcellularLocation>
        <location evidence="1 12">Mitochondrion membrane</location>
        <topology evidence="1 12">Single-pass membrane protein</topology>
    </subcellularLocation>
</comment>
<evidence type="ECO:0000256" key="10">
    <source>
        <dbReference type="ARBA" id="ARBA00023128"/>
    </source>
</evidence>
<keyword evidence="11 13" id="KW-0472">Membrane</keyword>
<accession>A0A7I6H8F6</accession>
<evidence type="ECO:0000313" key="14">
    <source>
        <dbReference type="EMBL" id="AGO28081.1"/>
    </source>
</evidence>
<dbReference type="Pfam" id="PF00895">
    <property type="entry name" value="ATP-synt_8"/>
    <property type="match status" value="1"/>
</dbReference>
<evidence type="ECO:0000256" key="2">
    <source>
        <dbReference type="ARBA" id="ARBA00008892"/>
    </source>
</evidence>
<dbReference type="AlphaFoldDB" id="A0A7I6H8F6"/>
<dbReference type="GO" id="GO:0015078">
    <property type="term" value="F:proton transmembrane transporter activity"/>
    <property type="evidence" value="ECO:0007669"/>
    <property type="project" value="InterPro"/>
</dbReference>
<dbReference type="GO" id="GO:0045259">
    <property type="term" value="C:proton-transporting ATP synthase complex"/>
    <property type="evidence" value="ECO:0007669"/>
    <property type="project" value="UniProtKB-KW"/>
</dbReference>
<evidence type="ECO:0000256" key="9">
    <source>
        <dbReference type="ARBA" id="ARBA00023065"/>
    </source>
</evidence>
<evidence type="ECO:0000256" key="5">
    <source>
        <dbReference type="ARBA" id="ARBA00022547"/>
    </source>
</evidence>
<keyword evidence="9 12" id="KW-0406">Ion transport</keyword>
<keyword evidence="7 12" id="KW-0375">Hydrogen ion transport</keyword>
<evidence type="ECO:0000256" key="1">
    <source>
        <dbReference type="ARBA" id="ARBA00004304"/>
    </source>
</evidence>
<geneLocation type="mitochondrion" evidence="14"/>
<keyword evidence="10 12" id="KW-0496">Mitochondrion</keyword>
<evidence type="ECO:0000256" key="12">
    <source>
        <dbReference type="RuleBase" id="RU003661"/>
    </source>
</evidence>
<proteinExistence type="inferred from homology"/>
<comment type="subunit">
    <text evidence="3">F-type ATPases have 2 components, CF(1) - the catalytic core - and CF(0) - the membrane proton channel.</text>
</comment>
<keyword evidence="8 13" id="KW-1133">Transmembrane helix</keyword>
<dbReference type="EMBL" id="KC887534">
    <property type="protein sequence ID" value="AGO28081.1"/>
    <property type="molecule type" value="Genomic_DNA"/>
</dbReference>
<evidence type="ECO:0000256" key="4">
    <source>
        <dbReference type="ARBA" id="ARBA00022448"/>
    </source>
</evidence>
<keyword evidence="6 12" id="KW-0812">Transmembrane</keyword>
<feature type="transmembrane region" description="Helical" evidence="13">
    <location>
        <begin position="6"/>
        <end position="29"/>
    </location>
</feature>
<reference evidence="14" key="1">
    <citation type="submission" date="2013-04" db="EMBL/GenBank/DDBJ databases">
        <authorList>
            <person name="Gao J."/>
            <person name="Cai W.Z."/>
        </authorList>
    </citation>
    <scope>NUCLEOTIDE SEQUENCE</scope>
</reference>
<evidence type="ECO:0000256" key="6">
    <source>
        <dbReference type="ARBA" id="ARBA00022692"/>
    </source>
</evidence>
<dbReference type="GO" id="GO:0015986">
    <property type="term" value="P:proton motive force-driven ATP synthesis"/>
    <property type="evidence" value="ECO:0007669"/>
    <property type="project" value="InterPro"/>
</dbReference>
<dbReference type="InterPro" id="IPR001421">
    <property type="entry name" value="ATP8_metazoa"/>
</dbReference>